<keyword evidence="1" id="KW-0472">Membrane</keyword>
<name>A0ABS4GJY7_9BACL</name>
<accession>A0ABS4GJY7</accession>
<evidence type="ECO:0000256" key="1">
    <source>
        <dbReference type="SAM" id="Phobius"/>
    </source>
</evidence>
<sequence>MIGYLNYTVFLLIVTGTLILFFDVKGYKLENMKKEAKVSKYIGWVNVVLGMAVLIGNWIYHKWVW</sequence>
<feature type="transmembrane region" description="Helical" evidence="1">
    <location>
        <begin position="6"/>
        <end position="22"/>
    </location>
</feature>
<dbReference type="Proteomes" id="UP001519343">
    <property type="component" value="Unassembled WGS sequence"/>
</dbReference>
<dbReference type="InterPro" id="IPR049971">
    <property type="entry name" value="CLC_0170-like"/>
</dbReference>
<dbReference type="NCBIfam" id="NF042414">
    <property type="entry name" value="CLC_0170_fam"/>
    <property type="match status" value="1"/>
</dbReference>
<evidence type="ECO:0000313" key="3">
    <source>
        <dbReference type="Proteomes" id="UP001519343"/>
    </source>
</evidence>
<reference evidence="2 3" key="1">
    <citation type="submission" date="2021-03" db="EMBL/GenBank/DDBJ databases">
        <title>Genomic Encyclopedia of Type Strains, Phase IV (KMG-IV): sequencing the most valuable type-strain genomes for metagenomic binning, comparative biology and taxonomic classification.</title>
        <authorList>
            <person name="Goeker M."/>
        </authorList>
    </citation>
    <scope>NUCLEOTIDE SEQUENCE [LARGE SCALE GENOMIC DNA]</scope>
    <source>
        <strain evidence="2 3">DSM 24738</strain>
    </source>
</reference>
<dbReference type="RefSeq" id="WP_209808626.1">
    <property type="nucleotide sequence ID" value="NZ_JAGGKT010000001.1"/>
</dbReference>
<proteinExistence type="predicted"/>
<keyword evidence="1" id="KW-0812">Transmembrane</keyword>
<feature type="transmembrane region" description="Helical" evidence="1">
    <location>
        <begin position="42"/>
        <end position="60"/>
    </location>
</feature>
<keyword evidence="1" id="KW-1133">Transmembrane helix</keyword>
<keyword evidence="3" id="KW-1185">Reference proteome</keyword>
<gene>
    <name evidence="2" type="ORF">J2Z37_000551</name>
</gene>
<evidence type="ECO:0000313" key="2">
    <source>
        <dbReference type="EMBL" id="MBP1930564.1"/>
    </source>
</evidence>
<protein>
    <submittedName>
        <fullName evidence="2">Membrane protein</fullName>
    </submittedName>
</protein>
<organism evidence="2 3">
    <name type="scientific">Ammoniphilus resinae</name>
    <dbReference type="NCBI Taxonomy" id="861532"/>
    <lineage>
        <taxon>Bacteria</taxon>
        <taxon>Bacillati</taxon>
        <taxon>Bacillota</taxon>
        <taxon>Bacilli</taxon>
        <taxon>Bacillales</taxon>
        <taxon>Paenibacillaceae</taxon>
        <taxon>Aneurinibacillus group</taxon>
        <taxon>Ammoniphilus</taxon>
    </lineage>
</organism>
<comment type="caution">
    <text evidence="2">The sequence shown here is derived from an EMBL/GenBank/DDBJ whole genome shotgun (WGS) entry which is preliminary data.</text>
</comment>
<dbReference type="EMBL" id="JAGGKT010000001">
    <property type="protein sequence ID" value="MBP1930564.1"/>
    <property type="molecule type" value="Genomic_DNA"/>
</dbReference>